<dbReference type="PROSITE" id="PS50181">
    <property type="entry name" value="FBOX"/>
    <property type="match status" value="1"/>
</dbReference>
<dbReference type="OMA" id="LISCNFA"/>
<dbReference type="Gene3D" id="1.20.1280.50">
    <property type="match status" value="1"/>
</dbReference>
<evidence type="ECO:0000313" key="2">
    <source>
        <dbReference type="EMBL" id="OMO80261.1"/>
    </source>
</evidence>
<protein>
    <recommendedName>
        <fullName evidence="1">F-box domain-containing protein</fullName>
    </recommendedName>
</protein>
<organism evidence="2 3">
    <name type="scientific">Corchorus capsularis</name>
    <name type="common">Jute</name>
    <dbReference type="NCBI Taxonomy" id="210143"/>
    <lineage>
        <taxon>Eukaryota</taxon>
        <taxon>Viridiplantae</taxon>
        <taxon>Streptophyta</taxon>
        <taxon>Embryophyta</taxon>
        <taxon>Tracheophyta</taxon>
        <taxon>Spermatophyta</taxon>
        <taxon>Magnoliopsida</taxon>
        <taxon>eudicotyledons</taxon>
        <taxon>Gunneridae</taxon>
        <taxon>Pentapetalae</taxon>
        <taxon>rosids</taxon>
        <taxon>malvids</taxon>
        <taxon>Malvales</taxon>
        <taxon>Malvaceae</taxon>
        <taxon>Grewioideae</taxon>
        <taxon>Apeibeae</taxon>
        <taxon>Corchorus</taxon>
    </lineage>
</organism>
<dbReference type="Proteomes" id="UP000188268">
    <property type="component" value="Unassembled WGS sequence"/>
</dbReference>
<dbReference type="OrthoDB" id="1002647at2759"/>
<dbReference type="CDD" id="cd22160">
    <property type="entry name" value="F-box_AtFBL13-like"/>
    <property type="match status" value="1"/>
</dbReference>
<dbReference type="InterPro" id="IPR053781">
    <property type="entry name" value="F-box_AtFBL13-like"/>
</dbReference>
<feature type="domain" description="F-box" evidence="1">
    <location>
        <begin position="25"/>
        <end position="73"/>
    </location>
</feature>
<dbReference type="InterPro" id="IPR001810">
    <property type="entry name" value="F-box_dom"/>
</dbReference>
<accession>A0A1R3ICM4</accession>
<dbReference type="STRING" id="210143.A0A1R3ICM4"/>
<dbReference type="SUPFAM" id="SSF81383">
    <property type="entry name" value="F-box domain"/>
    <property type="match status" value="1"/>
</dbReference>
<gene>
    <name evidence="2" type="ORF">CCACVL1_13046</name>
</gene>
<evidence type="ECO:0000313" key="3">
    <source>
        <dbReference type="Proteomes" id="UP000188268"/>
    </source>
</evidence>
<dbReference type="PANTHER" id="PTHR31293">
    <property type="entry name" value="RNI-LIKE SUPERFAMILY PROTEIN"/>
    <property type="match status" value="1"/>
</dbReference>
<sequence>MADSPGDSTRLKLFKSYQEEDGISVDRISNLPDALLHQILSFLPTKTVVATSVLSKRWVSVWTSVPALDFQDSDICRSCPEAMMNFMEFVYNTFLLNKSGSIERFRLHCNLSYGLSCVNKWICFTVNRGMQLQEVDIAVSKAREDEDEDSLLLKLPSGFFLMKTLKILKLEGDIMFDFRGPISLPSLKILHLRCVNYATNTIDSLVWVCGSPGIGNSRT</sequence>
<dbReference type="Gramene" id="OMO80261">
    <property type="protein sequence ID" value="OMO80261"/>
    <property type="gene ID" value="CCACVL1_13046"/>
</dbReference>
<dbReference type="InterPro" id="IPR036047">
    <property type="entry name" value="F-box-like_dom_sf"/>
</dbReference>
<evidence type="ECO:0000259" key="1">
    <source>
        <dbReference type="PROSITE" id="PS50181"/>
    </source>
</evidence>
<dbReference type="InterPro" id="IPR055294">
    <property type="entry name" value="FBL60-like"/>
</dbReference>
<proteinExistence type="predicted"/>
<dbReference type="Pfam" id="PF00646">
    <property type="entry name" value="F-box"/>
    <property type="match status" value="1"/>
</dbReference>
<comment type="caution">
    <text evidence="2">The sequence shown here is derived from an EMBL/GenBank/DDBJ whole genome shotgun (WGS) entry which is preliminary data.</text>
</comment>
<reference evidence="2 3" key="1">
    <citation type="submission" date="2013-09" db="EMBL/GenBank/DDBJ databases">
        <title>Corchorus capsularis genome sequencing.</title>
        <authorList>
            <person name="Alam M."/>
            <person name="Haque M.S."/>
            <person name="Islam M.S."/>
            <person name="Emdad E.M."/>
            <person name="Islam M.M."/>
            <person name="Ahmed B."/>
            <person name="Halim A."/>
            <person name="Hossen Q.M.M."/>
            <person name="Hossain M.Z."/>
            <person name="Ahmed R."/>
            <person name="Khan M.M."/>
            <person name="Islam R."/>
            <person name="Rashid M.M."/>
            <person name="Khan S.A."/>
            <person name="Rahman M.S."/>
            <person name="Alam M."/>
        </authorList>
    </citation>
    <scope>NUCLEOTIDE SEQUENCE [LARGE SCALE GENOMIC DNA]</scope>
    <source>
        <strain evidence="3">cv. CVL-1</strain>
        <tissue evidence="2">Whole seedling</tissue>
    </source>
</reference>
<name>A0A1R3ICM4_COCAP</name>
<dbReference type="EMBL" id="AWWV01010315">
    <property type="protein sequence ID" value="OMO80261.1"/>
    <property type="molecule type" value="Genomic_DNA"/>
</dbReference>
<keyword evidence="3" id="KW-1185">Reference proteome</keyword>
<dbReference type="AlphaFoldDB" id="A0A1R3ICM4"/>
<dbReference type="PANTHER" id="PTHR31293:SF12">
    <property type="entry name" value="RNI-LIKE SUPERFAMILY PROTEIN"/>
    <property type="match status" value="1"/>
</dbReference>